<reference evidence="1 2" key="1">
    <citation type="submission" date="2020-12" db="EMBL/GenBank/DDBJ databases">
        <title>Complete genome sequence of Burkholderia anthina BJQ0011.</title>
        <authorList>
            <person name="Xu Y."/>
        </authorList>
    </citation>
    <scope>NUCLEOTIDE SEQUENCE [LARGE SCALE GENOMIC DNA]</scope>
    <source>
        <strain evidence="1 2">BJQ0011</strain>
    </source>
</reference>
<dbReference type="EMBL" id="CP066769">
    <property type="protein sequence ID" value="QQK02332.1"/>
    <property type="molecule type" value="Genomic_DNA"/>
</dbReference>
<protein>
    <submittedName>
        <fullName evidence="1">DUF2917 domain-containing protein</fullName>
    </submittedName>
</protein>
<sequence>MQEISSSITFEIPAGETVPMRVQRSTRLTVRGGPVWATRSNDVEDYFLVDGETLKLRRGERLWLSAESGQGAHVAFSVSRPPAEVALGGLARLRNRVRALLHDGWRTV</sequence>
<dbReference type="Pfam" id="PF11142">
    <property type="entry name" value="DUF2917"/>
    <property type="match status" value="1"/>
</dbReference>
<accession>A0A7T6VEC0</accession>
<organism evidence="1 2">
    <name type="scientific">Burkholderia anthina</name>
    <dbReference type="NCBI Taxonomy" id="179879"/>
    <lineage>
        <taxon>Bacteria</taxon>
        <taxon>Pseudomonadati</taxon>
        <taxon>Pseudomonadota</taxon>
        <taxon>Betaproteobacteria</taxon>
        <taxon>Burkholderiales</taxon>
        <taxon>Burkholderiaceae</taxon>
        <taxon>Burkholderia</taxon>
        <taxon>Burkholderia cepacia complex</taxon>
    </lineage>
</organism>
<dbReference type="KEGG" id="bann:JFN94_14810"/>
<proteinExistence type="predicted"/>
<dbReference type="AlphaFoldDB" id="A0A7T6VEC0"/>
<dbReference type="Proteomes" id="UP000596205">
    <property type="component" value="Chromosome 1"/>
</dbReference>
<name>A0A7T6VEC0_9BURK</name>
<gene>
    <name evidence="1" type="ORF">JFN94_14810</name>
</gene>
<dbReference type="RefSeq" id="WP_124827821.1">
    <property type="nucleotide sequence ID" value="NZ_CADEPR010000014.1"/>
</dbReference>
<dbReference type="InterPro" id="IPR021317">
    <property type="entry name" value="DUF2917"/>
</dbReference>
<evidence type="ECO:0000313" key="1">
    <source>
        <dbReference type="EMBL" id="QQK02332.1"/>
    </source>
</evidence>
<evidence type="ECO:0000313" key="2">
    <source>
        <dbReference type="Proteomes" id="UP000596205"/>
    </source>
</evidence>